<evidence type="ECO:0000313" key="1">
    <source>
        <dbReference type="EMBL" id="KKM20237.1"/>
    </source>
</evidence>
<dbReference type="EMBL" id="LAZR01013808">
    <property type="protein sequence ID" value="KKM20237.1"/>
    <property type="molecule type" value="Genomic_DNA"/>
</dbReference>
<protein>
    <submittedName>
        <fullName evidence="1">Uncharacterized protein</fullName>
    </submittedName>
</protein>
<proteinExistence type="predicted"/>
<name>A0A0F9HYK9_9ZZZZ</name>
<accession>A0A0F9HYK9</accession>
<comment type="caution">
    <text evidence="1">The sequence shown here is derived from an EMBL/GenBank/DDBJ whole genome shotgun (WGS) entry which is preliminary data.</text>
</comment>
<sequence length="66" mass="7791">MNKTRHGAFIKYVYVTVLKRGYTIDSVSTTNHNEYLITLYPPRDMVMIYGYLFKSFHLRAGEVEKL</sequence>
<reference evidence="1" key="1">
    <citation type="journal article" date="2015" name="Nature">
        <title>Complex archaea that bridge the gap between prokaryotes and eukaryotes.</title>
        <authorList>
            <person name="Spang A."/>
            <person name="Saw J.H."/>
            <person name="Jorgensen S.L."/>
            <person name="Zaremba-Niedzwiedzka K."/>
            <person name="Martijn J."/>
            <person name="Lind A.E."/>
            <person name="van Eijk R."/>
            <person name="Schleper C."/>
            <person name="Guy L."/>
            <person name="Ettema T.J."/>
        </authorList>
    </citation>
    <scope>NUCLEOTIDE SEQUENCE</scope>
</reference>
<dbReference type="AlphaFoldDB" id="A0A0F9HYK9"/>
<organism evidence="1">
    <name type="scientific">marine sediment metagenome</name>
    <dbReference type="NCBI Taxonomy" id="412755"/>
    <lineage>
        <taxon>unclassified sequences</taxon>
        <taxon>metagenomes</taxon>
        <taxon>ecological metagenomes</taxon>
    </lineage>
</organism>
<gene>
    <name evidence="1" type="ORF">LCGC14_1647380</name>
</gene>